<dbReference type="Proteomes" id="UP000694867">
    <property type="component" value="Unplaced"/>
</dbReference>
<keyword evidence="1" id="KW-0479">Metal-binding</keyword>
<accession>A0AAJ6VUY0</accession>
<dbReference type="SUPFAM" id="SSF47473">
    <property type="entry name" value="EF-hand"/>
    <property type="match status" value="1"/>
</dbReference>
<evidence type="ECO:0000256" key="4">
    <source>
        <dbReference type="ARBA" id="ARBA00023203"/>
    </source>
</evidence>
<dbReference type="GO" id="GO:0005737">
    <property type="term" value="C:cytoplasm"/>
    <property type="evidence" value="ECO:0007669"/>
    <property type="project" value="TreeGrafter"/>
</dbReference>
<protein>
    <submittedName>
        <fullName evidence="7">Plastin-2</fullName>
    </submittedName>
</protein>
<dbReference type="PROSITE" id="PS00020">
    <property type="entry name" value="ACTININ_2"/>
    <property type="match status" value="1"/>
</dbReference>
<feature type="domain" description="Calponin-homology (CH)" evidence="5">
    <location>
        <begin position="507"/>
        <end position="615"/>
    </location>
</feature>
<dbReference type="InterPro" id="IPR039959">
    <property type="entry name" value="Fimbrin/Plastin"/>
</dbReference>
<dbReference type="FunFam" id="1.10.418.10:FF:000042">
    <property type="entry name" value="Fimbrin, putative"/>
    <property type="match status" value="1"/>
</dbReference>
<dbReference type="PROSITE" id="PS50021">
    <property type="entry name" value="CH"/>
    <property type="match status" value="4"/>
</dbReference>
<evidence type="ECO:0000256" key="2">
    <source>
        <dbReference type="ARBA" id="ARBA00022737"/>
    </source>
</evidence>
<organism evidence="6 7">
    <name type="scientific">Galendromus occidentalis</name>
    <name type="common">western predatory mite</name>
    <dbReference type="NCBI Taxonomy" id="34638"/>
    <lineage>
        <taxon>Eukaryota</taxon>
        <taxon>Metazoa</taxon>
        <taxon>Ecdysozoa</taxon>
        <taxon>Arthropoda</taxon>
        <taxon>Chelicerata</taxon>
        <taxon>Arachnida</taxon>
        <taxon>Acari</taxon>
        <taxon>Parasitiformes</taxon>
        <taxon>Mesostigmata</taxon>
        <taxon>Gamasina</taxon>
        <taxon>Phytoseioidea</taxon>
        <taxon>Phytoseiidae</taxon>
        <taxon>Typhlodrominae</taxon>
        <taxon>Galendromus</taxon>
    </lineage>
</organism>
<gene>
    <name evidence="7" type="primary">LOC100908814</name>
</gene>
<feature type="domain" description="Calponin-homology (CH)" evidence="5">
    <location>
        <begin position="385"/>
        <end position="494"/>
    </location>
</feature>
<dbReference type="CDD" id="cd21292">
    <property type="entry name" value="CH_PLS_rpt1"/>
    <property type="match status" value="1"/>
</dbReference>
<dbReference type="GO" id="GO:0051639">
    <property type="term" value="P:actin filament network formation"/>
    <property type="evidence" value="ECO:0007669"/>
    <property type="project" value="TreeGrafter"/>
</dbReference>
<sequence length="623" mass="69806">MNRQSLVLSDEQREELFSSIPALAKNGIDLSELKDALDCVGIKMAQWEIRKLADDLNQQGKIRSASRMSYEEFQQLYTDLRSRDESVHFKKALQKNEKVKTLGGSSNASSEGTTHSVRFDEETAFATWINRELLGDADLRQILPINEQDGSLYDKLKDGIVLCKMINKSCPDTIDERAINKQNLSVYTKHENLTLALNSAQAIGCNIINIDAHDLSKGAKHLVLALLWQIIKIGLFSQITLQQCPGLIALLKDGEEVADLIKLSQDDVLLRWVNYHLERSQCNRKMTNFTTDIKDSEIYTYLLQQIAPPGAGVHTLAMMEPDLLKRAETMLEQAEKLGCRSFLSPKNVVNGNHKLNMAFVANLFTQHSSLETPTEPIELEDMEESREEKTYRNWMNSMGVSPHVRSVGHDLVDGLIIFQLFDIIKPGSVNWQRVHRSFSRLKGFMEKLENCNYAVELAIKEFDFKLVGIAGTDINDGNTTLTLAVVWQLMRAYTLSVLSTCKGTGSPVVEKEILEWANGKLASAGKDSRISSFQDQAIACSRPVLDLVDAINPGSINYAQVKSGTSQEEKLDNAKYAISMARKAGARIYALPEDIAEVKQKMVMTVFACLMARDYKPNMGVKE</sequence>
<feature type="domain" description="Calponin-homology (CH)" evidence="5">
    <location>
        <begin position="263"/>
        <end position="368"/>
    </location>
</feature>
<dbReference type="SUPFAM" id="SSF47576">
    <property type="entry name" value="Calponin-homology domain, CH-domain"/>
    <property type="match status" value="1"/>
</dbReference>
<dbReference type="InterPro" id="IPR001715">
    <property type="entry name" value="CH_dom"/>
</dbReference>
<dbReference type="Gene3D" id="1.10.418.10">
    <property type="entry name" value="Calponin-like domain"/>
    <property type="match status" value="4"/>
</dbReference>
<dbReference type="GeneID" id="100908814"/>
<dbReference type="SMART" id="SM00033">
    <property type="entry name" value="CH"/>
    <property type="match status" value="4"/>
</dbReference>
<keyword evidence="3" id="KW-0106">Calcium</keyword>
<dbReference type="CDD" id="cd21295">
    <property type="entry name" value="CH_PLS_rpt2"/>
    <property type="match status" value="1"/>
</dbReference>
<dbReference type="GO" id="GO:0051015">
    <property type="term" value="F:actin filament binding"/>
    <property type="evidence" value="ECO:0007669"/>
    <property type="project" value="InterPro"/>
</dbReference>
<reference evidence="7" key="1">
    <citation type="submission" date="2025-08" db="UniProtKB">
        <authorList>
            <consortium name="RefSeq"/>
        </authorList>
    </citation>
    <scope>IDENTIFICATION</scope>
</reference>
<evidence type="ECO:0000313" key="7">
    <source>
        <dbReference type="RefSeq" id="XP_003737774.1"/>
    </source>
</evidence>
<dbReference type="Pfam" id="PF00307">
    <property type="entry name" value="CH"/>
    <property type="match status" value="4"/>
</dbReference>
<evidence type="ECO:0000256" key="3">
    <source>
        <dbReference type="ARBA" id="ARBA00022837"/>
    </source>
</evidence>
<dbReference type="CDD" id="cd21298">
    <property type="entry name" value="CH_PLS_rpt3"/>
    <property type="match status" value="1"/>
</dbReference>
<proteinExistence type="predicted"/>
<dbReference type="PANTHER" id="PTHR19961">
    <property type="entry name" value="FIMBRIN/PLASTIN"/>
    <property type="match status" value="1"/>
</dbReference>
<dbReference type="KEGG" id="goe:100908814"/>
<dbReference type="GO" id="GO:0032432">
    <property type="term" value="C:actin filament bundle"/>
    <property type="evidence" value="ECO:0007669"/>
    <property type="project" value="TreeGrafter"/>
</dbReference>
<dbReference type="AlphaFoldDB" id="A0AAJ6VUY0"/>
<dbReference type="CDD" id="cd21301">
    <property type="entry name" value="CH_PLS_rpt4"/>
    <property type="match status" value="1"/>
</dbReference>
<keyword evidence="2" id="KW-0677">Repeat</keyword>
<dbReference type="FunFam" id="1.10.418.10:FF:000010">
    <property type="entry name" value="Plastin-3 isoform 1"/>
    <property type="match status" value="1"/>
</dbReference>
<dbReference type="InterPro" id="IPR036872">
    <property type="entry name" value="CH_dom_sf"/>
</dbReference>
<dbReference type="GO" id="GO:0046872">
    <property type="term" value="F:metal ion binding"/>
    <property type="evidence" value="ECO:0007669"/>
    <property type="project" value="UniProtKB-KW"/>
</dbReference>
<keyword evidence="4" id="KW-0009">Actin-binding</keyword>
<dbReference type="GO" id="GO:0005884">
    <property type="term" value="C:actin filament"/>
    <property type="evidence" value="ECO:0007669"/>
    <property type="project" value="TreeGrafter"/>
</dbReference>
<dbReference type="RefSeq" id="XP_003737774.1">
    <property type="nucleotide sequence ID" value="XM_003737726.1"/>
</dbReference>
<dbReference type="InterPro" id="IPR001589">
    <property type="entry name" value="Actinin_actin-bd_CS"/>
</dbReference>
<dbReference type="FunFam" id="1.10.418.10:FF:000066">
    <property type="entry name" value="plastin-1 isoform X2"/>
    <property type="match status" value="1"/>
</dbReference>
<feature type="domain" description="Calponin-homology (CH)" evidence="5">
    <location>
        <begin position="119"/>
        <end position="235"/>
    </location>
</feature>
<evidence type="ECO:0000259" key="5">
    <source>
        <dbReference type="PROSITE" id="PS50021"/>
    </source>
</evidence>
<dbReference type="PANTHER" id="PTHR19961:SF18">
    <property type="entry name" value="FI19014P1"/>
    <property type="match status" value="1"/>
</dbReference>
<evidence type="ECO:0000256" key="1">
    <source>
        <dbReference type="ARBA" id="ARBA00022723"/>
    </source>
</evidence>
<dbReference type="CTD" id="32721"/>
<dbReference type="GO" id="GO:0051017">
    <property type="term" value="P:actin filament bundle assembly"/>
    <property type="evidence" value="ECO:0007669"/>
    <property type="project" value="InterPro"/>
</dbReference>
<dbReference type="InterPro" id="IPR011992">
    <property type="entry name" value="EF-hand-dom_pair"/>
</dbReference>
<keyword evidence="6" id="KW-1185">Reference proteome</keyword>
<evidence type="ECO:0000313" key="6">
    <source>
        <dbReference type="Proteomes" id="UP000694867"/>
    </source>
</evidence>
<name>A0AAJ6VUY0_9ACAR</name>